<dbReference type="GO" id="GO:1901135">
    <property type="term" value="P:carbohydrate derivative metabolic process"/>
    <property type="evidence" value="ECO:0007669"/>
    <property type="project" value="InterPro"/>
</dbReference>
<sequence length="184" mass="19315">MSDLYRIALAELGTVMDGVDDGAVDTACRMIADARRVGTYAGGREGLQIKGFAMRLFHLGCHVGVVADMTMPALGDGDLFVVSVGPGEISTALALMGVAKDAGAKILFLTAQPNGRCAELADFVLTVPAQTMANDQGASATSVLPMGSLYEGALFVLFEVMVLKLRDIMAVSPETMRGNHTNME</sequence>
<dbReference type="GO" id="GO:0016853">
    <property type="term" value="F:isomerase activity"/>
    <property type="evidence" value="ECO:0007669"/>
    <property type="project" value="InterPro"/>
</dbReference>
<dbReference type="InterPro" id="IPR046348">
    <property type="entry name" value="SIS_dom_sf"/>
</dbReference>
<dbReference type="PANTHER" id="PTHR43443:SF1">
    <property type="entry name" value="3-HEXULOSE-6-PHOSPHATE ISOMERASE"/>
    <property type="match status" value="1"/>
</dbReference>
<dbReference type="InterPro" id="IPR001347">
    <property type="entry name" value="SIS_dom"/>
</dbReference>
<dbReference type="SUPFAM" id="SSF53697">
    <property type="entry name" value="SIS domain"/>
    <property type="match status" value="1"/>
</dbReference>
<comment type="caution">
    <text evidence="3">The sequence shown here is derived from an EMBL/GenBank/DDBJ whole genome shotgun (WGS) entry which is preliminary data.</text>
</comment>
<name>A0A4Y8RPN7_9HYPH</name>
<dbReference type="EMBL" id="SOZD01000002">
    <property type="protein sequence ID" value="TFF25623.1"/>
    <property type="molecule type" value="Genomic_DNA"/>
</dbReference>
<dbReference type="PROSITE" id="PS51464">
    <property type="entry name" value="SIS"/>
    <property type="match status" value="1"/>
</dbReference>
<dbReference type="AlphaFoldDB" id="A0A4Y8RPN7"/>
<keyword evidence="4" id="KW-1185">Reference proteome</keyword>
<evidence type="ECO:0000256" key="1">
    <source>
        <dbReference type="ARBA" id="ARBA00009235"/>
    </source>
</evidence>
<dbReference type="RefSeq" id="WP_134761790.1">
    <property type="nucleotide sequence ID" value="NZ_SOZD01000002.1"/>
</dbReference>
<organism evidence="3 4">
    <name type="scientific">Jiella endophytica</name>
    <dbReference type="NCBI Taxonomy" id="2558362"/>
    <lineage>
        <taxon>Bacteria</taxon>
        <taxon>Pseudomonadati</taxon>
        <taxon>Pseudomonadota</taxon>
        <taxon>Alphaproteobacteria</taxon>
        <taxon>Hyphomicrobiales</taxon>
        <taxon>Aurantimonadaceae</taxon>
        <taxon>Jiella</taxon>
    </lineage>
</organism>
<evidence type="ECO:0000313" key="3">
    <source>
        <dbReference type="EMBL" id="TFF25623.1"/>
    </source>
</evidence>
<dbReference type="OrthoDB" id="9797832at2"/>
<evidence type="ECO:0000313" key="4">
    <source>
        <dbReference type="Proteomes" id="UP000298179"/>
    </source>
</evidence>
<proteinExistence type="inferred from homology"/>
<feature type="domain" description="SIS" evidence="2">
    <location>
        <begin position="27"/>
        <end position="171"/>
    </location>
</feature>
<gene>
    <name evidence="3" type="ORF">E3C22_09790</name>
</gene>
<dbReference type="Gene3D" id="3.40.50.10490">
    <property type="entry name" value="Glucose-6-phosphate isomerase like protein, domain 1"/>
    <property type="match status" value="1"/>
</dbReference>
<dbReference type="Pfam" id="PF01380">
    <property type="entry name" value="SIS"/>
    <property type="match status" value="1"/>
</dbReference>
<evidence type="ECO:0000259" key="2">
    <source>
        <dbReference type="PROSITE" id="PS51464"/>
    </source>
</evidence>
<accession>A0A4Y8RPN7</accession>
<dbReference type="GO" id="GO:0097367">
    <property type="term" value="F:carbohydrate derivative binding"/>
    <property type="evidence" value="ECO:0007669"/>
    <property type="project" value="InterPro"/>
</dbReference>
<protein>
    <submittedName>
        <fullName evidence="3">SIS domain-containing protein</fullName>
    </submittedName>
</protein>
<reference evidence="3 4" key="1">
    <citation type="submission" date="2019-03" db="EMBL/GenBank/DDBJ databases">
        <title>Jiella endophytica sp. nov., a novel endophytic bacterium isolated from root of Ficus microcarpa Linn. f.</title>
        <authorList>
            <person name="Tuo L."/>
        </authorList>
    </citation>
    <scope>NUCLEOTIDE SEQUENCE [LARGE SCALE GENOMIC DNA]</scope>
    <source>
        <strain evidence="3 4">CBS5Q-3</strain>
    </source>
</reference>
<dbReference type="Proteomes" id="UP000298179">
    <property type="component" value="Unassembled WGS sequence"/>
</dbReference>
<dbReference type="PANTHER" id="PTHR43443">
    <property type="entry name" value="3-HEXULOSE-6-PHOSPHATE ISOMERASE"/>
    <property type="match status" value="1"/>
</dbReference>
<dbReference type="InterPro" id="IPR017552">
    <property type="entry name" value="PHI/rmpB"/>
</dbReference>
<comment type="similarity">
    <text evidence="1">Belongs to the SIS family. PHI subfamily.</text>
</comment>